<dbReference type="EMBL" id="JAJOMB010000013">
    <property type="protein sequence ID" value="MCD5313823.1"/>
    <property type="molecule type" value="Genomic_DNA"/>
</dbReference>
<protein>
    <submittedName>
        <fullName evidence="2">Uncharacterized protein</fullName>
    </submittedName>
</protein>
<evidence type="ECO:0000313" key="2">
    <source>
        <dbReference type="EMBL" id="MCD5313823.1"/>
    </source>
</evidence>
<feature type="compositionally biased region" description="Pro residues" evidence="1">
    <location>
        <begin position="230"/>
        <end position="242"/>
    </location>
</feature>
<accession>A0A9X1NGQ8</accession>
<sequence>MNNSPRGFAGLRQRMSRGDAKHANSGQNSAGSPASAIPAPTPTDSGEMPVPLRPEDMREGDHIDLRVSSESQEHRFAFEPGAPLPARARRSPKPQTPASGVPEAQQSVPPVTGAEAIIASATVISPVSGTYLVSSEPIDEMERQRLAAAAHAAAAQVGTGAPAAGQNAGAYRHEERRRVPRSPHSAPRPSAQPSRPAAYGNAPQGYEGYDGTGYGTPPGGTPGQSHPAAPLQPAPQIPPAAPMQPAARRPVQPPPASPSTEPLDLRHLQGQPVRSTPDTTVRRRNDQTADWIPPRPAERQADSHLGLRSSGPAANPARRSLGSGPIERPGTALQLRSPQKEDNVANIDIVLKEAMQIDGAVGVALVDYTSGMTLGQAGGANLNLEVAAAGNTEVVRAKLRTMEALGLREGIEDILITLDTQYHLIRLITDQTGIGLFLYLALDKHRSNLALARRKLANLERTIEI</sequence>
<feature type="region of interest" description="Disordered" evidence="1">
    <location>
        <begin position="149"/>
        <end position="339"/>
    </location>
</feature>
<reference evidence="2" key="1">
    <citation type="submission" date="2021-11" db="EMBL/GenBank/DDBJ databases">
        <title>Streptomyces corallinus and Kineosporia corallina sp. nov., two new coral-derived marine actinobacteria.</title>
        <authorList>
            <person name="Buangrab K."/>
            <person name="Sutthacheep M."/>
            <person name="Yeemin T."/>
            <person name="Harunari E."/>
            <person name="Igarashi Y."/>
            <person name="Sripreechasak P."/>
            <person name="Kanchanasin P."/>
            <person name="Tanasupawat S."/>
            <person name="Phongsopitanun W."/>
        </authorList>
    </citation>
    <scope>NUCLEOTIDE SEQUENCE</scope>
    <source>
        <strain evidence="2">JCM 31032</strain>
    </source>
</reference>
<organism evidence="2 3">
    <name type="scientific">Kineosporia babensis</name>
    <dbReference type="NCBI Taxonomy" id="499548"/>
    <lineage>
        <taxon>Bacteria</taxon>
        <taxon>Bacillati</taxon>
        <taxon>Actinomycetota</taxon>
        <taxon>Actinomycetes</taxon>
        <taxon>Kineosporiales</taxon>
        <taxon>Kineosporiaceae</taxon>
        <taxon>Kineosporia</taxon>
    </lineage>
</organism>
<dbReference type="Proteomes" id="UP001138997">
    <property type="component" value="Unassembled WGS sequence"/>
</dbReference>
<evidence type="ECO:0000313" key="3">
    <source>
        <dbReference type="Proteomes" id="UP001138997"/>
    </source>
</evidence>
<evidence type="ECO:0000256" key="1">
    <source>
        <dbReference type="SAM" id="MobiDB-lite"/>
    </source>
</evidence>
<gene>
    <name evidence="2" type="ORF">LR394_23220</name>
</gene>
<name>A0A9X1NGQ8_9ACTN</name>
<feature type="region of interest" description="Disordered" evidence="1">
    <location>
        <begin position="1"/>
        <end position="109"/>
    </location>
</feature>
<feature type="compositionally biased region" description="Gly residues" evidence="1">
    <location>
        <begin position="208"/>
        <end position="222"/>
    </location>
</feature>
<proteinExistence type="predicted"/>
<feature type="compositionally biased region" description="Basic and acidic residues" evidence="1">
    <location>
        <begin position="53"/>
        <end position="77"/>
    </location>
</feature>
<feature type="compositionally biased region" description="Low complexity" evidence="1">
    <location>
        <begin position="182"/>
        <end position="198"/>
    </location>
</feature>
<keyword evidence="3" id="KW-1185">Reference proteome</keyword>
<feature type="compositionally biased region" description="Low complexity" evidence="1">
    <location>
        <begin position="29"/>
        <end position="45"/>
    </location>
</feature>
<comment type="caution">
    <text evidence="2">The sequence shown here is derived from an EMBL/GenBank/DDBJ whole genome shotgun (WGS) entry which is preliminary data.</text>
</comment>
<dbReference type="AlphaFoldDB" id="A0A9X1NGQ8"/>
<feature type="compositionally biased region" description="Low complexity" evidence="1">
    <location>
        <begin position="149"/>
        <end position="165"/>
    </location>
</feature>